<dbReference type="InterPro" id="IPR016163">
    <property type="entry name" value="Ald_DH_C"/>
</dbReference>
<dbReference type="Pfam" id="PF00171">
    <property type="entry name" value="Aldedh"/>
    <property type="match status" value="1"/>
</dbReference>
<dbReference type="InterPro" id="IPR016161">
    <property type="entry name" value="Ald_DH/histidinol_DH"/>
</dbReference>
<comment type="caution">
    <text evidence="8">The sequence shown here is derived from an EMBL/GenBank/DDBJ whole genome shotgun (WGS) entry which is preliminary data.</text>
</comment>
<dbReference type="PROSITE" id="PS00070">
    <property type="entry name" value="ALDEHYDE_DEHYDR_CYS"/>
    <property type="match status" value="1"/>
</dbReference>
<organism evidence="8 9">
    <name type="scientific">Paraperlucidibaca wandonensis</name>
    <dbReference type="NCBI Taxonomy" id="1268273"/>
    <lineage>
        <taxon>Bacteria</taxon>
        <taxon>Pseudomonadati</taxon>
        <taxon>Pseudomonadota</taxon>
        <taxon>Gammaproteobacteria</taxon>
        <taxon>Moraxellales</taxon>
        <taxon>Moraxellaceae</taxon>
        <taxon>Paraperlucidibaca</taxon>
    </lineage>
</organism>
<evidence type="ECO:0000256" key="2">
    <source>
        <dbReference type="ARBA" id="ARBA00023002"/>
    </source>
</evidence>
<sequence length="486" mass="54272">MITKDELTAQLSNTLARQKKAFRQRPTPISYQERIDALDRFQAALYEQRHDLAATINQDYGGRSTAETLLMEIFVIIDEIRHTKRHLRKWMAPNHVMPNWQFLPGRARYVYQPLGVIGVMGAWNYQLLLALSPMIGAISAGNHVMVRPSELAPLTAELMRKIIADCFPEEYVTVITGGLEVSQAFSTLPFDHLIFTGSTNVGKIVMRNAAEHLTPVTLELGGKSPALIGENYDLKSAAQAVLHGKLSNAGQTCVAPDYVLVHEKSRDEFVQHCVDAAATYYPSLVNNPDYTHIISARHYQRLEKITAEITSKSGKVVTVNPANEACTIENGVFPPTIVYDCADDCVALNEEIFGPILPIVTYRTLDEAIEYINDRPRPLALYYFNRNRALNKKVIDGTLSGGVTINGCLYHLVQNNLPFGGVGDSGMGAYHGHDGFQTFSKKKAIFYQSRFSLSKLLRPPYGPLFSFFVGTLMRNWPTKENLDSKK</sequence>
<evidence type="ECO:0000256" key="3">
    <source>
        <dbReference type="ARBA" id="ARBA00023027"/>
    </source>
</evidence>
<feature type="domain" description="Aldehyde dehydrogenase" evidence="7">
    <location>
        <begin position="16"/>
        <end position="444"/>
    </location>
</feature>
<gene>
    <name evidence="8" type="ORF">ACFQ0F_02615</name>
</gene>
<dbReference type="InterPro" id="IPR012394">
    <property type="entry name" value="Aldehyde_DH_NAD(P)"/>
</dbReference>
<proteinExistence type="inferred from homology"/>
<dbReference type="PANTHER" id="PTHR43570">
    <property type="entry name" value="ALDEHYDE DEHYDROGENASE"/>
    <property type="match status" value="1"/>
</dbReference>
<evidence type="ECO:0000256" key="6">
    <source>
        <dbReference type="RuleBase" id="RU003345"/>
    </source>
</evidence>
<dbReference type="InterPro" id="IPR029510">
    <property type="entry name" value="Ald_DH_CS_GLU"/>
</dbReference>
<protein>
    <recommendedName>
        <fullName evidence="4">Aldehyde dehydrogenase</fullName>
    </recommendedName>
</protein>
<dbReference type="PANTHER" id="PTHR43570:SF20">
    <property type="entry name" value="ALDEHYDE DEHYDROGENASE ALDX-RELATED"/>
    <property type="match status" value="1"/>
</dbReference>
<dbReference type="InterPro" id="IPR016160">
    <property type="entry name" value="Ald_DH_CS_CYS"/>
</dbReference>
<evidence type="ECO:0000313" key="9">
    <source>
        <dbReference type="Proteomes" id="UP001597044"/>
    </source>
</evidence>
<accession>A0ABW3HEK4</accession>
<dbReference type="EMBL" id="JBHTIT010000001">
    <property type="protein sequence ID" value="MFD0949292.1"/>
    <property type="molecule type" value="Genomic_DNA"/>
</dbReference>
<evidence type="ECO:0000256" key="5">
    <source>
        <dbReference type="PROSITE-ProRule" id="PRU10007"/>
    </source>
</evidence>
<dbReference type="Proteomes" id="UP001597044">
    <property type="component" value="Unassembled WGS sequence"/>
</dbReference>
<dbReference type="Gene3D" id="3.40.309.10">
    <property type="entry name" value="Aldehyde Dehydrogenase, Chain A, domain 2"/>
    <property type="match status" value="1"/>
</dbReference>
<evidence type="ECO:0000259" key="7">
    <source>
        <dbReference type="Pfam" id="PF00171"/>
    </source>
</evidence>
<dbReference type="PIRSF" id="PIRSF036492">
    <property type="entry name" value="ALDH"/>
    <property type="match status" value="1"/>
</dbReference>
<comment type="similarity">
    <text evidence="1 4 6">Belongs to the aldehyde dehydrogenase family.</text>
</comment>
<reference evidence="9" key="1">
    <citation type="journal article" date="2019" name="Int. J. Syst. Evol. Microbiol.">
        <title>The Global Catalogue of Microorganisms (GCM) 10K type strain sequencing project: providing services to taxonomists for standard genome sequencing and annotation.</title>
        <authorList>
            <consortium name="The Broad Institute Genomics Platform"/>
            <consortium name="The Broad Institute Genome Sequencing Center for Infectious Disease"/>
            <person name="Wu L."/>
            <person name="Ma J."/>
        </authorList>
    </citation>
    <scope>NUCLEOTIDE SEQUENCE [LARGE SCALE GENOMIC DNA]</scope>
    <source>
        <strain evidence="9">CCUG 63419</strain>
    </source>
</reference>
<feature type="active site" evidence="5">
    <location>
        <position position="219"/>
    </location>
</feature>
<evidence type="ECO:0000313" key="8">
    <source>
        <dbReference type="EMBL" id="MFD0949292.1"/>
    </source>
</evidence>
<keyword evidence="9" id="KW-1185">Reference proteome</keyword>
<keyword evidence="2 4" id="KW-0560">Oxidoreductase</keyword>
<dbReference type="RefSeq" id="WP_379068812.1">
    <property type="nucleotide sequence ID" value="NZ_JBHTIT010000001.1"/>
</dbReference>
<name>A0ABW3HEK4_9GAMM</name>
<dbReference type="InterPro" id="IPR015590">
    <property type="entry name" value="Aldehyde_DH_dom"/>
</dbReference>
<dbReference type="InterPro" id="IPR016162">
    <property type="entry name" value="Ald_DH_N"/>
</dbReference>
<evidence type="ECO:0000256" key="4">
    <source>
        <dbReference type="PIRNR" id="PIRNR036492"/>
    </source>
</evidence>
<evidence type="ECO:0000256" key="1">
    <source>
        <dbReference type="ARBA" id="ARBA00009986"/>
    </source>
</evidence>
<dbReference type="SUPFAM" id="SSF53720">
    <property type="entry name" value="ALDH-like"/>
    <property type="match status" value="1"/>
</dbReference>
<dbReference type="Gene3D" id="3.40.605.10">
    <property type="entry name" value="Aldehyde Dehydrogenase, Chain A, domain 1"/>
    <property type="match status" value="1"/>
</dbReference>
<dbReference type="CDD" id="cd07133">
    <property type="entry name" value="ALDH_CALDH_CalB"/>
    <property type="match status" value="1"/>
</dbReference>
<dbReference type="GO" id="GO:0050269">
    <property type="term" value="F:coniferyl-aldehyde dehydrogenase [NAD(P)+] activity"/>
    <property type="evidence" value="ECO:0007669"/>
    <property type="project" value="UniProtKB-EC"/>
</dbReference>
<dbReference type="PROSITE" id="PS00687">
    <property type="entry name" value="ALDEHYDE_DEHYDR_GLU"/>
    <property type="match status" value="1"/>
</dbReference>
<keyword evidence="3" id="KW-0520">NAD</keyword>